<evidence type="ECO:0000256" key="7">
    <source>
        <dbReference type="ARBA" id="ARBA00023232"/>
    </source>
</evidence>
<keyword evidence="6" id="KW-0828">Tyrosine catabolism</keyword>
<dbReference type="FunFam" id="1.20.1050.10:FF:000010">
    <property type="entry name" value="Maleylacetoacetate isomerase isoform 1"/>
    <property type="match status" value="1"/>
</dbReference>
<comment type="caution">
    <text evidence="11">The sequence shown here is derived from an EMBL/GenBank/DDBJ whole genome shotgun (WGS) entry which is preliminary data.</text>
</comment>
<comment type="similarity">
    <text evidence="4">Belongs to the GST superfamily. Zeta family.</text>
</comment>
<keyword evidence="12" id="KW-1185">Reference proteome</keyword>
<dbReference type="InterPro" id="IPR004045">
    <property type="entry name" value="Glutathione_S-Trfase_N"/>
</dbReference>
<evidence type="ECO:0000313" key="11">
    <source>
        <dbReference type="EMBL" id="KAJ8793790.1"/>
    </source>
</evidence>
<feature type="domain" description="GST C-terminal" evidence="10">
    <location>
        <begin position="275"/>
        <end position="395"/>
    </location>
</feature>
<dbReference type="CDD" id="cd03191">
    <property type="entry name" value="GST_C_Zeta"/>
    <property type="match status" value="1"/>
</dbReference>
<protein>
    <recommendedName>
        <fullName evidence="5">maleylacetoacetate isomerase</fullName>
        <ecNumber evidence="5">5.2.1.2</ecNumber>
    </recommendedName>
</protein>
<organism evidence="11 12">
    <name type="scientific">Eschrichtius robustus</name>
    <name type="common">California gray whale</name>
    <name type="synonym">Eschrichtius gibbosus</name>
    <dbReference type="NCBI Taxonomy" id="9764"/>
    <lineage>
        <taxon>Eukaryota</taxon>
        <taxon>Metazoa</taxon>
        <taxon>Chordata</taxon>
        <taxon>Craniata</taxon>
        <taxon>Vertebrata</taxon>
        <taxon>Euteleostomi</taxon>
        <taxon>Mammalia</taxon>
        <taxon>Eutheria</taxon>
        <taxon>Laurasiatheria</taxon>
        <taxon>Artiodactyla</taxon>
        <taxon>Whippomorpha</taxon>
        <taxon>Cetacea</taxon>
        <taxon>Mysticeti</taxon>
        <taxon>Eschrichtiidae</taxon>
        <taxon>Eschrichtius</taxon>
    </lineage>
</organism>
<evidence type="ECO:0000259" key="9">
    <source>
        <dbReference type="PROSITE" id="PS50404"/>
    </source>
</evidence>
<evidence type="ECO:0000256" key="6">
    <source>
        <dbReference type="ARBA" id="ARBA00022878"/>
    </source>
</evidence>
<dbReference type="GO" id="GO:0005739">
    <property type="term" value="C:mitochondrion"/>
    <property type="evidence" value="ECO:0007669"/>
    <property type="project" value="TreeGrafter"/>
</dbReference>
<dbReference type="GO" id="GO:0006749">
    <property type="term" value="P:glutathione metabolic process"/>
    <property type="evidence" value="ECO:0007669"/>
    <property type="project" value="TreeGrafter"/>
</dbReference>
<dbReference type="Pfam" id="PF13409">
    <property type="entry name" value="GST_N_2"/>
    <property type="match status" value="1"/>
</dbReference>
<dbReference type="SUPFAM" id="SSF52833">
    <property type="entry name" value="Thioredoxin-like"/>
    <property type="match status" value="2"/>
</dbReference>
<feature type="region of interest" description="Disordered" evidence="8">
    <location>
        <begin position="176"/>
        <end position="195"/>
    </location>
</feature>
<dbReference type="InterPro" id="IPR040079">
    <property type="entry name" value="Glutathione_S-Trfase"/>
</dbReference>
<evidence type="ECO:0000259" key="10">
    <source>
        <dbReference type="PROSITE" id="PS50405"/>
    </source>
</evidence>
<dbReference type="InterPro" id="IPR010987">
    <property type="entry name" value="Glutathione-S-Trfase_C-like"/>
</dbReference>
<dbReference type="InterPro" id="IPR034330">
    <property type="entry name" value="GST_Zeta_C"/>
</dbReference>
<dbReference type="PROSITE" id="PS50404">
    <property type="entry name" value="GST_NTER"/>
    <property type="match status" value="1"/>
</dbReference>
<evidence type="ECO:0000256" key="4">
    <source>
        <dbReference type="ARBA" id="ARBA00010007"/>
    </source>
</evidence>
<dbReference type="GO" id="GO:0006559">
    <property type="term" value="P:L-phenylalanine catabolic process"/>
    <property type="evidence" value="ECO:0007669"/>
    <property type="project" value="UniProtKB-KW"/>
</dbReference>
<dbReference type="Proteomes" id="UP001159641">
    <property type="component" value="Unassembled WGS sequence"/>
</dbReference>
<dbReference type="Gene3D" id="1.20.1050.10">
    <property type="match status" value="1"/>
</dbReference>
<dbReference type="Gene3D" id="3.40.30.10">
    <property type="entry name" value="Glutaredoxin"/>
    <property type="match status" value="2"/>
</dbReference>
<dbReference type="SFLD" id="SFLDS00019">
    <property type="entry name" value="Glutathione_Transferase_(cytos"/>
    <property type="match status" value="1"/>
</dbReference>
<dbReference type="SFLD" id="SFLDG00358">
    <property type="entry name" value="Main_(cytGST)"/>
    <property type="match status" value="1"/>
</dbReference>
<feature type="domain" description="GST N-terminal" evidence="9">
    <location>
        <begin position="5"/>
        <end position="270"/>
    </location>
</feature>
<reference evidence="11 12" key="1">
    <citation type="submission" date="2022-11" db="EMBL/GenBank/DDBJ databases">
        <title>Whole genome sequence of Eschrichtius robustus ER-17-0199.</title>
        <authorList>
            <person name="Bruniche-Olsen A."/>
            <person name="Black A.N."/>
            <person name="Fields C.J."/>
            <person name="Walden K."/>
            <person name="Dewoody J.A."/>
        </authorList>
    </citation>
    <scope>NUCLEOTIDE SEQUENCE [LARGE SCALE GENOMIC DNA]</scope>
    <source>
        <strain evidence="11">ER-17-0199</strain>
        <tissue evidence="11">Blubber</tissue>
    </source>
</reference>
<keyword evidence="7" id="KW-0585">Phenylalanine catabolism</keyword>
<dbReference type="GO" id="GO:0004364">
    <property type="term" value="F:glutathione transferase activity"/>
    <property type="evidence" value="ECO:0007669"/>
    <property type="project" value="TreeGrafter"/>
</dbReference>
<dbReference type="SUPFAM" id="SSF47616">
    <property type="entry name" value="GST C-terminal domain-like"/>
    <property type="match status" value="1"/>
</dbReference>
<name>A0AB34HSH7_ESCRO</name>
<dbReference type="GO" id="GO:0006572">
    <property type="term" value="P:L-tyrosine catabolic process"/>
    <property type="evidence" value="ECO:0007669"/>
    <property type="project" value="UniProtKB-KW"/>
</dbReference>
<evidence type="ECO:0000313" key="12">
    <source>
        <dbReference type="Proteomes" id="UP001159641"/>
    </source>
</evidence>
<proteinExistence type="inferred from homology"/>
<dbReference type="GO" id="GO:0016034">
    <property type="term" value="F:maleylacetoacetate isomerase activity"/>
    <property type="evidence" value="ECO:0007669"/>
    <property type="project" value="UniProtKB-EC"/>
</dbReference>
<evidence type="ECO:0000256" key="3">
    <source>
        <dbReference type="ARBA" id="ARBA00004671"/>
    </source>
</evidence>
<dbReference type="PANTHER" id="PTHR42673:SF4">
    <property type="entry name" value="MALEYLACETOACETATE ISOMERASE"/>
    <property type="match status" value="1"/>
</dbReference>
<dbReference type="PANTHER" id="PTHR42673">
    <property type="entry name" value="MALEYLACETOACETATE ISOMERASE"/>
    <property type="match status" value="1"/>
</dbReference>
<comment type="pathway">
    <text evidence="3">Amino-acid degradation; L-phenylalanine degradation; acetoacetate and fumarate from L-phenylalanine: step 5/6.</text>
</comment>
<dbReference type="Pfam" id="PF14497">
    <property type="entry name" value="GST_C_3"/>
    <property type="match status" value="1"/>
</dbReference>
<dbReference type="InterPro" id="IPR005955">
    <property type="entry name" value="GST_Zeta"/>
</dbReference>
<evidence type="ECO:0000256" key="5">
    <source>
        <dbReference type="ARBA" id="ARBA00013199"/>
    </source>
</evidence>
<dbReference type="InterPro" id="IPR036249">
    <property type="entry name" value="Thioredoxin-like_sf"/>
</dbReference>
<dbReference type="InterPro" id="IPR036282">
    <property type="entry name" value="Glutathione-S-Trfase_C_sf"/>
</dbReference>
<dbReference type="InterPro" id="IPR004046">
    <property type="entry name" value="GST_C"/>
</dbReference>
<evidence type="ECO:0000256" key="8">
    <source>
        <dbReference type="SAM" id="MobiDB-lite"/>
    </source>
</evidence>
<dbReference type="PROSITE" id="PS50405">
    <property type="entry name" value="GST_CTER"/>
    <property type="match status" value="1"/>
</dbReference>
<dbReference type="AlphaFoldDB" id="A0AB34HSH7"/>
<evidence type="ECO:0000256" key="1">
    <source>
        <dbReference type="ARBA" id="ARBA00001622"/>
    </source>
</evidence>
<comment type="catalytic activity">
    <reaction evidence="1">
        <text>4-maleylacetoacetate = 4-fumarylacetoacetate</text>
        <dbReference type="Rhea" id="RHEA:14817"/>
        <dbReference type="ChEBI" id="CHEBI:17105"/>
        <dbReference type="ChEBI" id="CHEBI:18034"/>
        <dbReference type="EC" id="5.2.1.2"/>
    </reaction>
</comment>
<sequence length="399" mass="43425">MAESSKPILFSYFRSSCSWRVRIALALKNMDYEMITISLTKDGGQQVRRLPPGHNVGVRGLGEGPGRGCRLLQARDEHAPCGPHGQRRLLALPCGTGRPAVQQEEPWEGPRFQAPCHSLASPHLTPEVWVVSGSLPHARPSGCALVTTYKVQGQAHSQAVGMKPVSQQPLGFRILHRSPRYHPGPGSQGLSQGREVQVGSRLGASCLPDSALASSGQAAQSTRALSPQFSEEFQALNPMKQVPVLKIDGITIGQSLAIIEYLEETRPTPRLLPQDPKKRAHVRMISHLLASGIQPLQNLSVLKQVGQENQLTWAQQAISSGFNALEQILQSTAGKYCVGDEVSMADLCLAPQVANADRFKVDLTPYPTIRRINKSLLALEAFQVSHPCRQPDTPPELRA</sequence>
<accession>A0AB34HSH7</accession>
<dbReference type="NCBIfam" id="TIGR01262">
    <property type="entry name" value="maiA"/>
    <property type="match status" value="1"/>
</dbReference>
<gene>
    <name evidence="11" type="ORF">J1605_019211</name>
</gene>
<evidence type="ECO:0000256" key="2">
    <source>
        <dbReference type="ARBA" id="ARBA00001955"/>
    </source>
</evidence>
<dbReference type="EMBL" id="JAIQCJ010000943">
    <property type="protein sequence ID" value="KAJ8793790.1"/>
    <property type="molecule type" value="Genomic_DNA"/>
</dbReference>
<comment type="cofactor">
    <cofactor evidence="2">
        <name>glutathione</name>
        <dbReference type="ChEBI" id="CHEBI:57925"/>
    </cofactor>
</comment>
<dbReference type="EC" id="5.2.1.2" evidence="5"/>